<evidence type="ECO:0008006" key="3">
    <source>
        <dbReference type="Google" id="ProtNLM"/>
    </source>
</evidence>
<sequence length="203" mass="23511">MSYPTVVSREEWLAAREELLKKEKELTHAKDQLAATRRKLPMVKIEKGYVFEGPNGKVSLLDLFEGRTQLILYHFMYGPDWEKGCMGCTNLVNEMCYIPTLHEKNTSVAVVSRAPLAKLEAWKEQMGWTVPWFSSYGSDFNFDFNVSNDEGEVSSLSVFQRDGDTIYHTYQTFQRGVDILLNSYNYLELTPLGRQEEWEKRLG</sequence>
<reference evidence="2" key="1">
    <citation type="submission" date="2018-12" db="EMBL/GenBank/DDBJ databases">
        <title>Tengunoibacter tsumagoiensis gen. nov., sp. nov., Dictyobacter kobayashii sp. nov., D. alpinus sp. nov., and D. joshuensis sp. nov. and description of Dictyobacteraceae fam. nov. within the order Ktedonobacterales isolated from Tengu-no-mugimeshi.</title>
        <authorList>
            <person name="Wang C.M."/>
            <person name="Zheng Y."/>
            <person name="Sakai Y."/>
            <person name="Toyoda A."/>
            <person name="Minakuchi Y."/>
            <person name="Abe K."/>
            <person name="Yokota A."/>
            <person name="Yabe S."/>
        </authorList>
    </citation>
    <scope>NUCLEOTIDE SEQUENCE [LARGE SCALE GENOMIC DNA]</scope>
    <source>
        <strain evidence="2">S-27</strain>
    </source>
</reference>
<dbReference type="Proteomes" id="UP000287224">
    <property type="component" value="Unassembled WGS sequence"/>
</dbReference>
<dbReference type="AlphaFoldDB" id="A0A401ZLI7"/>
<dbReference type="InterPro" id="IPR036249">
    <property type="entry name" value="Thioredoxin-like_sf"/>
</dbReference>
<gene>
    <name evidence="1" type="ORF">KDAU_50660</name>
</gene>
<evidence type="ECO:0000313" key="1">
    <source>
        <dbReference type="EMBL" id="GCE07737.1"/>
    </source>
</evidence>
<keyword evidence="2" id="KW-1185">Reference proteome</keyword>
<comment type="caution">
    <text evidence="1">The sequence shown here is derived from an EMBL/GenBank/DDBJ whole genome shotgun (WGS) entry which is preliminary data.</text>
</comment>
<dbReference type="EMBL" id="BIFQ01000001">
    <property type="protein sequence ID" value="GCE07737.1"/>
    <property type="molecule type" value="Genomic_DNA"/>
</dbReference>
<dbReference type="RefSeq" id="WP_126599243.1">
    <property type="nucleotide sequence ID" value="NZ_BIFQ01000001.1"/>
</dbReference>
<accession>A0A401ZLI7</accession>
<organism evidence="1 2">
    <name type="scientific">Dictyobacter aurantiacus</name>
    <dbReference type="NCBI Taxonomy" id="1936993"/>
    <lineage>
        <taxon>Bacteria</taxon>
        <taxon>Bacillati</taxon>
        <taxon>Chloroflexota</taxon>
        <taxon>Ktedonobacteria</taxon>
        <taxon>Ktedonobacterales</taxon>
        <taxon>Dictyobacteraceae</taxon>
        <taxon>Dictyobacter</taxon>
    </lineage>
</organism>
<dbReference type="SUPFAM" id="SSF52833">
    <property type="entry name" value="Thioredoxin-like"/>
    <property type="match status" value="1"/>
</dbReference>
<dbReference type="InterPro" id="IPR010296">
    <property type="entry name" value="DUF899_thioredox"/>
</dbReference>
<protein>
    <recommendedName>
        <fullName evidence="3">DUF899 domain-containing protein</fullName>
    </recommendedName>
</protein>
<name>A0A401ZLI7_9CHLR</name>
<dbReference type="Pfam" id="PF05988">
    <property type="entry name" value="DUF899"/>
    <property type="match status" value="1"/>
</dbReference>
<dbReference type="OrthoDB" id="574359at2"/>
<dbReference type="Gene3D" id="3.40.30.10">
    <property type="entry name" value="Glutaredoxin"/>
    <property type="match status" value="1"/>
</dbReference>
<evidence type="ECO:0000313" key="2">
    <source>
        <dbReference type="Proteomes" id="UP000287224"/>
    </source>
</evidence>
<proteinExistence type="predicted"/>